<evidence type="ECO:0000313" key="2">
    <source>
        <dbReference type="RefSeq" id="XP_042636712.1"/>
    </source>
</evidence>
<protein>
    <submittedName>
        <fullName evidence="2">Protein-lysine N-methyltransferase EEF2KMT</fullName>
    </submittedName>
</protein>
<reference evidence="2" key="1">
    <citation type="submission" date="2025-08" db="UniProtKB">
        <authorList>
            <consortium name="RefSeq"/>
        </authorList>
    </citation>
    <scope>IDENTIFICATION</scope>
</reference>
<organism evidence="1 2">
    <name type="scientific">Orycteropus afer afer</name>
    <dbReference type="NCBI Taxonomy" id="1230840"/>
    <lineage>
        <taxon>Eukaryota</taxon>
        <taxon>Metazoa</taxon>
        <taxon>Chordata</taxon>
        <taxon>Craniata</taxon>
        <taxon>Vertebrata</taxon>
        <taxon>Euteleostomi</taxon>
        <taxon>Mammalia</taxon>
        <taxon>Eutheria</taxon>
        <taxon>Afrotheria</taxon>
        <taxon>Tubulidentata</taxon>
        <taxon>Orycteropodidae</taxon>
        <taxon>Orycteropus</taxon>
    </lineage>
</organism>
<proteinExistence type="predicted"/>
<gene>
    <name evidence="2" type="primary">EEF2KMT</name>
</gene>
<accession>A0AC54Z7H3</accession>
<evidence type="ECO:0000313" key="1">
    <source>
        <dbReference type="Proteomes" id="UP000694850"/>
    </source>
</evidence>
<sequence>MASEERAEADLLLQIFERRFLAARALRSFPWQSLEEKLRDSSDAQLLLDILQKPSGDAVTLTESTAIVSHGTTGLVTWNAALYLAEWAVENPAAFADRTILELGSGAGLTGLAVCKTCRPRAYIFSDCHSRVLEQLQENVLLNGLSIEPDIMAPRQDPGYDTQHSEKPTVTVAQLDWDLVTAPQLSAFQPDVIIAADVLYCPGTILSLTRVLQLLSACHEGSRALDAYIASTIRNPETFQLFTTGLDQAGIPWEAMPRHDQKLFPYDEPSEIAVLKLAL</sequence>
<dbReference type="RefSeq" id="XP_042636712.1">
    <property type="nucleotide sequence ID" value="XM_042780778.1"/>
</dbReference>
<keyword evidence="1" id="KW-1185">Reference proteome</keyword>
<name>A0AC54Z7H3_ORYAF</name>
<dbReference type="Proteomes" id="UP000694850">
    <property type="component" value="Unplaced"/>
</dbReference>